<dbReference type="RefSeq" id="WP_020934114.1">
    <property type="nucleotide sequence ID" value="NC_021915.1"/>
</dbReference>
<reference evidence="1 2" key="1">
    <citation type="submission" date="2012-11" db="EMBL/GenBank/DDBJ databases">
        <title>The complete genome sequence of Corynebacterium maris Coryn-1 (=DSM 45190).</title>
        <authorList>
            <person name="Schaffert L."/>
            <person name="Albersmeier A."/>
            <person name="Kalinowski J."/>
            <person name="Ruckert C."/>
        </authorList>
    </citation>
    <scope>NUCLEOTIDE SEQUENCE [LARGE SCALE GENOMIC DNA]</scope>
    <source>
        <strain evidence="2">Coryn-1</strain>
    </source>
</reference>
<gene>
    <name evidence="1" type="ORF">B841_03490</name>
</gene>
<dbReference type="HOGENOM" id="CLU_054549_3_2_11"/>
<keyword evidence="2" id="KW-1185">Reference proteome</keyword>
<dbReference type="InterPro" id="IPR029057">
    <property type="entry name" value="PRTase-like"/>
</dbReference>
<evidence type="ECO:0000313" key="2">
    <source>
        <dbReference type="Proteomes" id="UP000015388"/>
    </source>
</evidence>
<dbReference type="AlphaFoldDB" id="S5TGZ2"/>
<dbReference type="OrthoDB" id="5244859at2"/>
<evidence type="ECO:0000313" key="1">
    <source>
        <dbReference type="EMBL" id="AGS34181.1"/>
    </source>
</evidence>
<dbReference type="PANTHER" id="PTHR47505">
    <property type="entry name" value="DNA UTILIZATION PROTEIN YHGH"/>
    <property type="match status" value="1"/>
</dbReference>
<dbReference type="Gene3D" id="3.40.50.2020">
    <property type="match status" value="1"/>
</dbReference>
<protein>
    <recommendedName>
        <fullName evidence="3">Phosphoribosyltransferase domain-containing protein</fullName>
    </recommendedName>
</protein>
<dbReference type="STRING" id="1224163.B841_03490"/>
<dbReference type="EMBL" id="CP003924">
    <property type="protein sequence ID" value="AGS34181.1"/>
    <property type="molecule type" value="Genomic_DNA"/>
</dbReference>
<sequence>MELLLPRRCAGCGERGRVLCPACAGELRTPPERVFTRVDPHVPVFALGPYAGAHRGVVLAMKERGDQTVRGHVGAVVAAGVRHLQARGEVPERLVLVPAPTRARSARLRGGDPVTDVCRATGLPVCATLQLRAGTPDQGMLDAAGRRRNLVGRVEMGRRPTAPVVLVDDVVTTGSTMAASVERLLAAGCVVAGAVAIAAA</sequence>
<dbReference type="SUPFAM" id="SSF53271">
    <property type="entry name" value="PRTase-like"/>
    <property type="match status" value="1"/>
</dbReference>
<dbReference type="KEGG" id="cmd:B841_03490"/>
<name>S5TGZ2_9CORY</name>
<accession>S5TGZ2</accession>
<dbReference type="PANTHER" id="PTHR47505:SF1">
    <property type="entry name" value="DNA UTILIZATION PROTEIN YHGH"/>
    <property type="match status" value="1"/>
</dbReference>
<evidence type="ECO:0008006" key="3">
    <source>
        <dbReference type="Google" id="ProtNLM"/>
    </source>
</evidence>
<proteinExistence type="predicted"/>
<dbReference type="Proteomes" id="UP000015388">
    <property type="component" value="Chromosome"/>
</dbReference>
<dbReference type="PATRIC" id="fig|1224163.3.peg.701"/>
<dbReference type="eggNOG" id="COG1040">
    <property type="taxonomic scope" value="Bacteria"/>
</dbReference>
<organism evidence="1 2">
    <name type="scientific">Corynebacterium maris DSM 45190</name>
    <dbReference type="NCBI Taxonomy" id="1224163"/>
    <lineage>
        <taxon>Bacteria</taxon>
        <taxon>Bacillati</taxon>
        <taxon>Actinomycetota</taxon>
        <taxon>Actinomycetes</taxon>
        <taxon>Mycobacteriales</taxon>
        <taxon>Corynebacteriaceae</taxon>
        <taxon>Corynebacterium</taxon>
    </lineage>
</organism>
<dbReference type="InterPro" id="IPR051910">
    <property type="entry name" value="ComF/GntX_DNA_util-trans"/>
</dbReference>